<dbReference type="RefSeq" id="WP_071412191.1">
    <property type="nucleotide sequence ID" value="NZ_JBHUMF010000031.1"/>
</dbReference>
<dbReference type="Proteomes" id="UP001597506">
    <property type="component" value="Unassembled WGS sequence"/>
</dbReference>
<keyword evidence="2" id="KW-1185">Reference proteome</keyword>
<dbReference type="EMBL" id="JBHUMF010000031">
    <property type="protein sequence ID" value="MFD2682080.1"/>
    <property type="molecule type" value="Genomic_DNA"/>
</dbReference>
<reference evidence="2" key="1">
    <citation type="journal article" date="2019" name="Int. J. Syst. Evol. Microbiol.">
        <title>The Global Catalogue of Microorganisms (GCM) 10K type strain sequencing project: providing services to taxonomists for standard genome sequencing and annotation.</title>
        <authorList>
            <consortium name="The Broad Institute Genomics Platform"/>
            <consortium name="The Broad Institute Genome Sequencing Center for Infectious Disease"/>
            <person name="Wu L."/>
            <person name="Ma J."/>
        </authorList>
    </citation>
    <scope>NUCLEOTIDE SEQUENCE [LARGE SCALE GENOMIC DNA]</scope>
    <source>
        <strain evidence="2">KCTC 3913</strain>
    </source>
</reference>
<gene>
    <name evidence="1" type="ORF">ACFSUL_15170</name>
</gene>
<evidence type="ECO:0000313" key="2">
    <source>
        <dbReference type="Proteomes" id="UP001597506"/>
    </source>
</evidence>
<organism evidence="1 2">
    <name type="scientific">Bacillus seohaeanensis</name>
    <dbReference type="NCBI Taxonomy" id="284580"/>
    <lineage>
        <taxon>Bacteria</taxon>
        <taxon>Bacillati</taxon>
        <taxon>Bacillota</taxon>
        <taxon>Bacilli</taxon>
        <taxon>Bacillales</taxon>
        <taxon>Bacillaceae</taxon>
        <taxon>Bacillus</taxon>
    </lineage>
</organism>
<name>A0ABW5RUH0_9BACI</name>
<evidence type="ECO:0000313" key="1">
    <source>
        <dbReference type="EMBL" id="MFD2682080.1"/>
    </source>
</evidence>
<sequence length="73" mass="8068">MKDDQLNITFDGLSVNQVTFNSSILVGENIQVKNSVKQKNNMGFGEMTGWNVFVYGGVSVVYDPDMIDGVFKS</sequence>
<comment type="caution">
    <text evidence="1">The sequence shown here is derived from an EMBL/GenBank/DDBJ whole genome shotgun (WGS) entry which is preliminary data.</text>
</comment>
<accession>A0ABW5RUH0</accession>
<proteinExistence type="predicted"/>
<protein>
    <submittedName>
        <fullName evidence="1">Uncharacterized protein</fullName>
    </submittedName>
</protein>